<feature type="transmembrane region" description="Helical" evidence="3">
    <location>
        <begin position="51"/>
        <end position="73"/>
    </location>
</feature>
<dbReference type="PANTHER" id="PTHR33365:SF7">
    <property type="entry name" value="TAT PATHWAY SIGNAL SEQUENCE"/>
    <property type="match status" value="1"/>
</dbReference>
<protein>
    <recommendedName>
        <fullName evidence="6">Tat pathway signal sequence</fullName>
    </recommendedName>
</protein>
<accession>A0A0H1B8Q9</accession>
<keyword evidence="5" id="KW-1185">Reference proteome</keyword>
<feature type="region of interest" description="Disordered" evidence="2">
    <location>
        <begin position="1"/>
        <end position="26"/>
    </location>
</feature>
<proteinExistence type="inferred from homology"/>
<feature type="compositionally biased region" description="Basic and acidic residues" evidence="2">
    <location>
        <begin position="1"/>
        <end position="10"/>
    </location>
</feature>
<dbReference type="InterPro" id="IPR021765">
    <property type="entry name" value="UstYa-like"/>
</dbReference>
<gene>
    <name evidence="4" type="ORF">EMPG_17112</name>
</gene>
<comment type="similarity">
    <text evidence="1">Belongs to the ustYa family.</text>
</comment>
<dbReference type="Pfam" id="PF11807">
    <property type="entry name" value="UstYa"/>
    <property type="match status" value="1"/>
</dbReference>
<feature type="compositionally biased region" description="Polar residues" evidence="2">
    <location>
        <begin position="11"/>
        <end position="26"/>
    </location>
</feature>
<keyword evidence="3" id="KW-1133">Transmembrane helix</keyword>
<dbReference type="Proteomes" id="UP000053573">
    <property type="component" value="Unassembled WGS sequence"/>
</dbReference>
<dbReference type="PANTHER" id="PTHR33365">
    <property type="entry name" value="YALI0B05434P"/>
    <property type="match status" value="1"/>
</dbReference>
<dbReference type="GO" id="GO:0043386">
    <property type="term" value="P:mycotoxin biosynthetic process"/>
    <property type="evidence" value="ECO:0007669"/>
    <property type="project" value="InterPro"/>
</dbReference>
<evidence type="ECO:0000313" key="5">
    <source>
        <dbReference type="Proteomes" id="UP000053573"/>
    </source>
</evidence>
<evidence type="ECO:0008006" key="6">
    <source>
        <dbReference type="Google" id="ProtNLM"/>
    </source>
</evidence>
<evidence type="ECO:0000256" key="3">
    <source>
        <dbReference type="SAM" id="Phobius"/>
    </source>
</evidence>
<dbReference type="EMBL" id="LDEV01002832">
    <property type="protein sequence ID" value="KLJ07382.1"/>
    <property type="molecule type" value="Genomic_DNA"/>
</dbReference>
<organism evidence="4 5">
    <name type="scientific">Blastomyces silverae</name>
    <dbReference type="NCBI Taxonomy" id="2060906"/>
    <lineage>
        <taxon>Eukaryota</taxon>
        <taxon>Fungi</taxon>
        <taxon>Dikarya</taxon>
        <taxon>Ascomycota</taxon>
        <taxon>Pezizomycotina</taxon>
        <taxon>Eurotiomycetes</taxon>
        <taxon>Eurotiomycetidae</taxon>
        <taxon>Onygenales</taxon>
        <taxon>Ajellomycetaceae</taxon>
        <taxon>Blastomyces</taxon>
    </lineage>
</organism>
<keyword evidence="3" id="KW-0472">Membrane</keyword>
<dbReference type="AlphaFoldDB" id="A0A0H1B8Q9"/>
<comment type="caution">
    <text evidence="4">The sequence shown here is derived from an EMBL/GenBank/DDBJ whole genome shotgun (WGS) entry which is preliminary data.</text>
</comment>
<evidence type="ECO:0000256" key="1">
    <source>
        <dbReference type="ARBA" id="ARBA00035112"/>
    </source>
</evidence>
<dbReference type="OrthoDB" id="3687641at2759"/>
<sequence>MDYREQKHSNDGSSLPSSTESADTTDTLLEKPSARYHEKTLPFWREHIKTVLITGTAFLFLAAFSAIVFDNYIKLERKLQSSLIYSPANEALKWNVVEWEHDDGARGDYVGEPRPVLERAWRDIFDIMNVRLSEHDLVAVGRLEDAVELPDGSGFAGTLNVFHELHCIWWLYKYVHKDHYFEGATPREQAIMKLHSHHCLNYLRKTAMCHSDVGIITYNWKQGTLKPKATATTHQCADWNRITEWSSARSFNMTTPGYIINPSLGPIFKEGEEEGLAVGMPEHDVDVDVDVDAIS</sequence>
<evidence type="ECO:0000256" key="2">
    <source>
        <dbReference type="SAM" id="MobiDB-lite"/>
    </source>
</evidence>
<evidence type="ECO:0000313" key="4">
    <source>
        <dbReference type="EMBL" id="KLJ07382.1"/>
    </source>
</evidence>
<name>A0A0H1B8Q9_9EURO</name>
<keyword evidence="3" id="KW-0812">Transmembrane</keyword>
<reference evidence="5" key="1">
    <citation type="journal article" date="2015" name="PLoS Genet.">
        <title>The dynamic genome and transcriptome of the human fungal pathogen Blastomyces and close relative Emmonsia.</title>
        <authorList>
            <person name="Munoz J.F."/>
            <person name="Gauthier G.M."/>
            <person name="Desjardins C.A."/>
            <person name="Gallo J.E."/>
            <person name="Holder J."/>
            <person name="Sullivan T.D."/>
            <person name="Marty A.J."/>
            <person name="Carmen J.C."/>
            <person name="Chen Z."/>
            <person name="Ding L."/>
            <person name="Gujja S."/>
            <person name="Magrini V."/>
            <person name="Misas E."/>
            <person name="Mitreva M."/>
            <person name="Priest M."/>
            <person name="Saif S."/>
            <person name="Whiston E.A."/>
            <person name="Young S."/>
            <person name="Zeng Q."/>
            <person name="Goldman W.E."/>
            <person name="Mardis E.R."/>
            <person name="Taylor J.W."/>
            <person name="McEwen J.G."/>
            <person name="Clay O.K."/>
            <person name="Klein B.S."/>
            <person name="Cuomo C.A."/>
        </authorList>
    </citation>
    <scope>NUCLEOTIDE SEQUENCE [LARGE SCALE GENOMIC DNA]</scope>
    <source>
        <strain evidence="5">UAMH 139</strain>
    </source>
</reference>